<dbReference type="CDD" id="cd00090">
    <property type="entry name" value="HTH_ARSR"/>
    <property type="match status" value="1"/>
</dbReference>
<organism evidence="3 4">
    <name type="scientific">Streptomyces armeniacus</name>
    <dbReference type="NCBI Taxonomy" id="83291"/>
    <lineage>
        <taxon>Bacteria</taxon>
        <taxon>Bacillati</taxon>
        <taxon>Actinomycetota</taxon>
        <taxon>Actinomycetes</taxon>
        <taxon>Kitasatosporales</taxon>
        <taxon>Streptomycetaceae</taxon>
        <taxon>Streptomyces</taxon>
    </lineage>
</organism>
<dbReference type="GO" id="GO:0003700">
    <property type="term" value="F:DNA-binding transcription factor activity"/>
    <property type="evidence" value="ECO:0007669"/>
    <property type="project" value="InterPro"/>
</dbReference>
<dbReference type="AlphaFoldDB" id="A0A345XUF4"/>
<evidence type="ECO:0000256" key="1">
    <source>
        <dbReference type="SAM" id="MobiDB-lite"/>
    </source>
</evidence>
<gene>
    <name evidence="3" type="ORF">DVA86_24135</name>
</gene>
<evidence type="ECO:0000313" key="4">
    <source>
        <dbReference type="Proteomes" id="UP000254425"/>
    </source>
</evidence>
<dbReference type="PROSITE" id="PS50987">
    <property type="entry name" value="HTH_ARSR_2"/>
    <property type="match status" value="1"/>
</dbReference>
<dbReference type="Gene3D" id="1.10.10.10">
    <property type="entry name" value="Winged helix-like DNA-binding domain superfamily/Winged helix DNA-binding domain"/>
    <property type="match status" value="1"/>
</dbReference>
<dbReference type="RefSeq" id="WP_208881331.1">
    <property type="nucleotide sequence ID" value="NZ_CP031320.1"/>
</dbReference>
<dbReference type="KEGG" id="sarm:DVA86_24135"/>
<dbReference type="InterPro" id="IPR036390">
    <property type="entry name" value="WH_DNA-bd_sf"/>
</dbReference>
<keyword evidence="4" id="KW-1185">Reference proteome</keyword>
<feature type="domain" description="HTH arsR-type" evidence="2">
    <location>
        <begin position="1"/>
        <end position="104"/>
    </location>
</feature>
<dbReference type="EMBL" id="CP031320">
    <property type="protein sequence ID" value="AXK35270.1"/>
    <property type="molecule type" value="Genomic_DNA"/>
</dbReference>
<dbReference type="PRINTS" id="PR00778">
    <property type="entry name" value="HTHARSR"/>
</dbReference>
<dbReference type="SUPFAM" id="SSF46785">
    <property type="entry name" value="Winged helix' DNA-binding domain"/>
    <property type="match status" value="1"/>
</dbReference>
<dbReference type="Proteomes" id="UP000254425">
    <property type="component" value="Chromosome"/>
</dbReference>
<accession>A0A345XUF4</accession>
<reference evidence="3 4" key="1">
    <citation type="submission" date="2018-07" db="EMBL/GenBank/DDBJ databases">
        <title>Draft genome of the type strain Streptomyces armeniacus ATCC 15676.</title>
        <authorList>
            <person name="Labana P."/>
            <person name="Gosse J.T."/>
            <person name="Boddy C.N."/>
        </authorList>
    </citation>
    <scope>NUCLEOTIDE SEQUENCE [LARGE SCALE GENOMIC DNA]</scope>
    <source>
        <strain evidence="3 4">ATCC 15676</strain>
    </source>
</reference>
<dbReference type="InterPro" id="IPR001845">
    <property type="entry name" value="HTH_ArsR_DNA-bd_dom"/>
</dbReference>
<evidence type="ECO:0000259" key="2">
    <source>
        <dbReference type="PROSITE" id="PS50987"/>
    </source>
</evidence>
<evidence type="ECO:0000313" key="3">
    <source>
        <dbReference type="EMBL" id="AXK35270.1"/>
    </source>
</evidence>
<dbReference type="SMART" id="SM00418">
    <property type="entry name" value="HTH_ARSR"/>
    <property type="match status" value="1"/>
</dbReference>
<dbReference type="Pfam" id="PF12840">
    <property type="entry name" value="HTH_20"/>
    <property type="match status" value="1"/>
</dbReference>
<protein>
    <submittedName>
        <fullName evidence="3">ArsR family transcriptional regulator</fullName>
    </submittedName>
</protein>
<dbReference type="InterPro" id="IPR036388">
    <property type="entry name" value="WH-like_DNA-bd_sf"/>
</dbReference>
<proteinExistence type="predicted"/>
<sequence>MTTNDAVLRALAHPTRLRMLSLMWAAPQSAAALARELGISHALASHHLRLLGAAGLAELDGTRTRRGGVERRYRTVHGTPLSDQGERDGTALLSETLAHNLRERAARHAPGSPGVTADAELWLTPADWDGFRRRMAELLADLHDAAQPPHAPYTVRVGGTVMLFPLAEDDDTADHDGGGDGSGAGGGGR</sequence>
<feature type="region of interest" description="Disordered" evidence="1">
    <location>
        <begin position="169"/>
        <end position="189"/>
    </location>
</feature>
<feature type="compositionally biased region" description="Gly residues" evidence="1">
    <location>
        <begin position="179"/>
        <end position="189"/>
    </location>
</feature>
<dbReference type="InterPro" id="IPR011991">
    <property type="entry name" value="ArsR-like_HTH"/>
</dbReference>
<name>A0A345XUF4_9ACTN</name>